<evidence type="ECO:0000313" key="1">
    <source>
        <dbReference type="EMBL" id="KAJ7747291.1"/>
    </source>
</evidence>
<dbReference type="InterPro" id="IPR032675">
    <property type="entry name" value="LRR_dom_sf"/>
</dbReference>
<accession>A0AAD7N6A1</accession>
<dbReference type="EMBL" id="JARKIB010000077">
    <property type="protein sequence ID" value="KAJ7747291.1"/>
    <property type="molecule type" value="Genomic_DNA"/>
</dbReference>
<comment type="caution">
    <text evidence="1">The sequence shown here is derived from an EMBL/GenBank/DDBJ whole genome shotgun (WGS) entry which is preliminary data.</text>
</comment>
<organism evidence="1 2">
    <name type="scientific">Mycena metata</name>
    <dbReference type="NCBI Taxonomy" id="1033252"/>
    <lineage>
        <taxon>Eukaryota</taxon>
        <taxon>Fungi</taxon>
        <taxon>Dikarya</taxon>
        <taxon>Basidiomycota</taxon>
        <taxon>Agaricomycotina</taxon>
        <taxon>Agaricomycetes</taxon>
        <taxon>Agaricomycetidae</taxon>
        <taxon>Agaricales</taxon>
        <taxon>Marasmiineae</taxon>
        <taxon>Mycenaceae</taxon>
        <taxon>Mycena</taxon>
    </lineage>
</organism>
<proteinExistence type="predicted"/>
<dbReference type="Gene3D" id="3.80.10.10">
    <property type="entry name" value="Ribonuclease Inhibitor"/>
    <property type="match status" value="1"/>
</dbReference>
<dbReference type="Gene3D" id="1.20.1280.50">
    <property type="match status" value="1"/>
</dbReference>
<sequence length="488" mass="54934">MPGKYMDDEVSIILRHMQRIAKLHAEYTGPQPRDNAAIAKQAREELAQEDRDAVYYPAESTRGCSLRDTVLAIEELLAQIFVHCLPRMPLYQCNRPSPLWAPMLLAQVSRRWRRVALSTPRLWTSYTLLNQFNLSLFRLWMERSGASPLSLYADHDSLEVVFAYSRRFGSLNLDLEPSSIPFLAAIRDKVPRLYCLYIEFPKGTPLATRSASPCDAFEYAPNLRSVLLKRPAMDFKLPSSQLEQLTIFNAPGDFLVRACHGASSLTKLYLAAQTIPADFLDMPLCNLVHLKEMWAYDVSRPEFVPGGLERPTCKIATLLSKFCCPALDKVNIGSLPRLLQSDHASFQSQISSFLTCSPRITKLKITDLMGEFYEDIILAILAHCPALEKFETRHHSEFSAAFFKRLTYVAGVAPLCPRLRSFNTRCAHALESAPAFVEMVASRWRVVDDDAVAARLQAITFSCHHPSCTATLDGFAAEGLALTCDYWP</sequence>
<evidence type="ECO:0000313" key="2">
    <source>
        <dbReference type="Proteomes" id="UP001215598"/>
    </source>
</evidence>
<gene>
    <name evidence="1" type="ORF">B0H16DRAFT_1726062</name>
</gene>
<protein>
    <recommendedName>
        <fullName evidence="3">F-box domain-containing protein</fullName>
    </recommendedName>
</protein>
<evidence type="ECO:0008006" key="3">
    <source>
        <dbReference type="Google" id="ProtNLM"/>
    </source>
</evidence>
<dbReference type="Proteomes" id="UP001215598">
    <property type="component" value="Unassembled WGS sequence"/>
</dbReference>
<reference evidence="1" key="1">
    <citation type="submission" date="2023-03" db="EMBL/GenBank/DDBJ databases">
        <title>Massive genome expansion in bonnet fungi (Mycena s.s.) driven by repeated elements and novel gene families across ecological guilds.</title>
        <authorList>
            <consortium name="Lawrence Berkeley National Laboratory"/>
            <person name="Harder C.B."/>
            <person name="Miyauchi S."/>
            <person name="Viragh M."/>
            <person name="Kuo A."/>
            <person name="Thoen E."/>
            <person name="Andreopoulos B."/>
            <person name="Lu D."/>
            <person name="Skrede I."/>
            <person name="Drula E."/>
            <person name="Henrissat B."/>
            <person name="Morin E."/>
            <person name="Kohler A."/>
            <person name="Barry K."/>
            <person name="LaButti K."/>
            <person name="Morin E."/>
            <person name="Salamov A."/>
            <person name="Lipzen A."/>
            <person name="Mereny Z."/>
            <person name="Hegedus B."/>
            <person name="Baldrian P."/>
            <person name="Stursova M."/>
            <person name="Weitz H."/>
            <person name="Taylor A."/>
            <person name="Grigoriev I.V."/>
            <person name="Nagy L.G."/>
            <person name="Martin F."/>
            <person name="Kauserud H."/>
        </authorList>
    </citation>
    <scope>NUCLEOTIDE SEQUENCE</scope>
    <source>
        <strain evidence="1">CBHHK182m</strain>
    </source>
</reference>
<dbReference type="AlphaFoldDB" id="A0AAD7N6A1"/>
<name>A0AAD7N6A1_9AGAR</name>
<keyword evidence="2" id="KW-1185">Reference proteome</keyword>
<dbReference type="SUPFAM" id="SSF52047">
    <property type="entry name" value="RNI-like"/>
    <property type="match status" value="1"/>
</dbReference>